<sequence>MTIPPPLLQGTIILDRPIRDEEAEMASKIRKPGRPVGWRMPTLANLDQLTLEDFSFVRGVMSGMKPALAYRQFYANRHFDADGNPIIPHGAEINSHAERLQQAILAAARASDKPEAKSAALALVRPTPEPAAAPAAVALSHMHYTQWAESQPEDMYSENEMVERYQEYLAEQGDAAGAGVDTHMEVAEQSLGVAAKVKAINALQTLLANLPQPEQTTDLWLAPSLVKAFARRKATTMAGVVQAISVAGRHWHRNIKGLGPGRAARIEGWLDDHAATLGELQRRGRHWEIAPPLAKSIIPLQRAPATALLSYTGGSDIAEPAPTTLALRSGIAPLELMLVPPDLDGQRGMFRTMTPNHLGAKTDIEAVGAWLNSYLAAGKKRTYDAYRREVERFYIWAILEAQCALSSITLSLAQQYQTFLQTVPDRYISTARVTRHDPRWRPWRGQLEPSSQNYALGVLYQMYNALHKNAYVTGNPFESIQYDAGGMKRHAMDVTRSLHADDLFLVREALAALPGLESATLRKAALARRTRLILHLALTTGMRLAEIASTGLNSLAHPVVDGRPADDWIITALGKGQKLREVPISEKLLNMIQAHHADWRALMKDDAARIAAFDSSPPLIAVLEAPVREGCRTITDRSLLANDNSALSSNGLYRTLKTFFRQMARKERDEKLKARILKFSTHWLRHTFAHEVLRENDSDEGLKLAQQLLGHASINTTAEYVKQDQSAKVKAARKVNPLG</sequence>
<dbReference type="InterPro" id="IPR010998">
    <property type="entry name" value="Integrase_recombinase_N"/>
</dbReference>
<name>A0ABW1TV22_9BURK</name>
<evidence type="ECO:0000256" key="1">
    <source>
        <dbReference type="ARBA" id="ARBA00008857"/>
    </source>
</evidence>
<dbReference type="Pfam" id="PF00589">
    <property type="entry name" value="Phage_integrase"/>
    <property type="match status" value="1"/>
</dbReference>
<evidence type="ECO:0000256" key="4">
    <source>
        <dbReference type="ARBA" id="ARBA00023172"/>
    </source>
</evidence>
<dbReference type="InterPro" id="IPR022169">
    <property type="entry name" value="DUF3701"/>
</dbReference>
<evidence type="ECO:0000256" key="2">
    <source>
        <dbReference type="ARBA" id="ARBA00022908"/>
    </source>
</evidence>
<evidence type="ECO:0000259" key="7">
    <source>
        <dbReference type="PROSITE" id="PS51900"/>
    </source>
</evidence>
<feature type="domain" description="Core-binding (CB)" evidence="7">
    <location>
        <begin position="361"/>
        <end position="467"/>
    </location>
</feature>
<dbReference type="Gene3D" id="1.10.150.130">
    <property type="match status" value="1"/>
</dbReference>
<evidence type="ECO:0000313" key="9">
    <source>
        <dbReference type="Proteomes" id="UP001596270"/>
    </source>
</evidence>
<dbReference type="Pfam" id="PF12482">
    <property type="entry name" value="DUF3701"/>
    <property type="match status" value="1"/>
</dbReference>
<feature type="domain" description="Tyr recombinase" evidence="6">
    <location>
        <begin position="493"/>
        <end position="733"/>
    </location>
</feature>
<dbReference type="InterPro" id="IPR011010">
    <property type="entry name" value="DNA_brk_join_enz"/>
</dbReference>
<keyword evidence="9" id="KW-1185">Reference proteome</keyword>
<dbReference type="PROSITE" id="PS51898">
    <property type="entry name" value="TYR_RECOMBINASE"/>
    <property type="match status" value="1"/>
</dbReference>
<dbReference type="Proteomes" id="UP001596270">
    <property type="component" value="Unassembled WGS sequence"/>
</dbReference>
<dbReference type="PANTHER" id="PTHR30349:SF41">
    <property type="entry name" value="INTEGRASE_RECOMBINASE PROTEIN MJ0367-RELATED"/>
    <property type="match status" value="1"/>
</dbReference>
<dbReference type="InterPro" id="IPR013762">
    <property type="entry name" value="Integrase-like_cat_sf"/>
</dbReference>
<accession>A0ABW1TV22</accession>
<dbReference type="InterPro" id="IPR050090">
    <property type="entry name" value="Tyrosine_recombinase_XerCD"/>
</dbReference>
<keyword evidence="2" id="KW-0229">DNA integration</keyword>
<gene>
    <name evidence="8" type="ORF">ACFQND_07980</name>
</gene>
<comment type="similarity">
    <text evidence="1">Belongs to the 'phage' integrase family.</text>
</comment>
<evidence type="ECO:0000256" key="5">
    <source>
        <dbReference type="PROSITE-ProRule" id="PRU01248"/>
    </source>
</evidence>
<dbReference type="PANTHER" id="PTHR30349">
    <property type="entry name" value="PHAGE INTEGRASE-RELATED"/>
    <property type="match status" value="1"/>
</dbReference>
<comment type="caution">
    <text evidence="8">The sequence shown here is derived from an EMBL/GenBank/DDBJ whole genome shotgun (WGS) entry which is preliminary data.</text>
</comment>
<evidence type="ECO:0000313" key="8">
    <source>
        <dbReference type="EMBL" id="MFC6281163.1"/>
    </source>
</evidence>
<keyword evidence="3 5" id="KW-0238">DNA-binding</keyword>
<dbReference type="InterPro" id="IPR044068">
    <property type="entry name" value="CB"/>
</dbReference>
<proteinExistence type="inferred from homology"/>
<dbReference type="InterPro" id="IPR002104">
    <property type="entry name" value="Integrase_catalytic"/>
</dbReference>
<evidence type="ECO:0000259" key="6">
    <source>
        <dbReference type="PROSITE" id="PS51898"/>
    </source>
</evidence>
<evidence type="ECO:0000256" key="3">
    <source>
        <dbReference type="ARBA" id="ARBA00023125"/>
    </source>
</evidence>
<dbReference type="Gene3D" id="1.10.443.10">
    <property type="entry name" value="Intergrase catalytic core"/>
    <property type="match status" value="1"/>
</dbReference>
<reference evidence="9" key="1">
    <citation type="journal article" date="2019" name="Int. J. Syst. Evol. Microbiol.">
        <title>The Global Catalogue of Microorganisms (GCM) 10K type strain sequencing project: providing services to taxonomists for standard genome sequencing and annotation.</title>
        <authorList>
            <consortium name="The Broad Institute Genomics Platform"/>
            <consortium name="The Broad Institute Genome Sequencing Center for Infectious Disease"/>
            <person name="Wu L."/>
            <person name="Ma J."/>
        </authorList>
    </citation>
    <scope>NUCLEOTIDE SEQUENCE [LARGE SCALE GENOMIC DNA]</scope>
    <source>
        <strain evidence="9">CCUG 39402</strain>
    </source>
</reference>
<protein>
    <submittedName>
        <fullName evidence="8">Phage integrase family protein</fullName>
    </submittedName>
</protein>
<dbReference type="SUPFAM" id="SSF56349">
    <property type="entry name" value="DNA breaking-rejoining enzymes"/>
    <property type="match status" value="1"/>
</dbReference>
<dbReference type="RefSeq" id="WP_377412884.1">
    <property type="nucleotide sequence ID" value="NZ_JBHSRS010000017.1"/>
</dbReference>
<dbReference type="CDD" id="cd00397">
    <property type="entry name" value="DNA_BRE_C"/>
    <property type="match status" value="1"/>
</dbReference>
<organism evidence="8 9">
    <name type="scientific">Polaromonas aquatica</name>
    <dbReference type="NCBI Taxonomy" id="332657"/>
    <lineage>
        <taxon>Bacteria</taxon>
        <taxon>Pseudomonadati</taxon>
        <taxon>Pseudomonadota</taxon>
        <taxon>Betaproteobacteria</taxon>
        <taxon>Burkholderiales</taxon>
        <taxon>Comamonadaceae</taxon>
        <taxon>Polaromonas</taxon>
    </lineage>
</organism>
<keyword evidence="4" id="KW-0233">DNA recombination</keyword>
<dbReference type="PROSITE" id="PS51900">
    <property type="entry name" value="CB"/>
    <property type="match status" value="1"/>
</dbReference>
<dbReference type="EMBL" id="JBHSRS010000017">
    <property type="protein sequence ID" value="MFC6281163.1"/>
    <property type="molecule type" value="Genomic_DNA"/>
</dbReference>